<evidence type="ECO:0000313" key="1">
    <source>
        <dbReference type="EMBL" id="MBB4153756.1"/>
    </source>
</evidence>
<evidence type="ECO:0000313" key="2">
    <source>
        <dbReference type="Proteomes" id="UP000529795"/>
    </source>
</evidence>
<gene>
    <name evidence="1" type="ORF">GGQ80_001662</name>
</gene>
<dbReference type="EMBL" id="JACIEV010000004">
    <property type="protein sequence ID" value="MBB4153756.1"/>
    <property type="molecule type" value="Genomic_DNA"/>
</dbReference>
<dbReference type="AlphaFoldDB" id="A0A840FBY7"/>
<protein>
    <submittedName>
        <fullName evidence="1">Uncharacterized protein</fullName>
    </submittedName>
</protein>
<comment type="caution">
    <text evidence="1">The sequence shown here is derived from an EMBL/GenBank/DDBJ whole genome shotgun (WGS) entry which is preliminary data.</text>
</comment>
<sequence>MGQSPNGAKGESSRDIQNVLTNTLYVRHDIGVRHSDRGESMGGHNGVALRICFVIVRVTVDLDDQAEGRAKEVHDTHAEHRLASEFEAAELTVRPAAPKALFRFGRFSAHLVRTSCQPGPPPQPLP</sequence>
<accession>A0A840FBY7</accession>
<reference evidence="1 2" key="1">
    <citation type="submission" date="2020-08" db="EMBL/GenBank/DDBJ databases">
        <title>Genomic Encyclopedia of Type Strains, Phase IV (KMG-IV): sequencing the most valuable type-strain genomes for metagenomic binning, comparative biology and taxonomic classification.</title>
        <authorList>
            <person name="Goeker M."/>
        </authorList>
    </citation>
    <scope>NUCLEOTIDE SEQUENCE [LARGE SCALE GENOMIC DNA]</scope>
    <source>
        <strain evidence="1 2">YC6723</strain>
    </source>
</reference>
<proteinExistence type="predicted"/>
<dbReference type="Proteomes" id="UP000529795">
    <property type="component" value="Unassembled WGS sequence"/>
</dbReference>
<organism evidence="1 2">
    <name type="scientific">Sphingomonas jinjuensis</name>
    <dbReference type="NCBI Taxonomy" id="535907"/>
    <lineage>
        <taxon>Bacteria</taxon>
        <taxon>Pseudomonadati</taxon>
        <taxon>Pseudomonadota</taxon>
        <taxon>Alphaproteobacteria</taxon>
        <taxon>Sphingomonadales</taxon>
        <taxon>Sphingomonadaceae</taxon>
        <taxon>Sphingomonas</taxon>
    </lineage>
</organism>
<keyword evidence="2" id="KW-1185">Reference proteome</keyword>
<name>A0A840FBY7_9SPHN</name>